<feature type="transmembrane region" description="Helical" evidence="1">
    <location>
        <begin position="64"/>
        <end position="84"/>
    </location>
</feature>
<keyword evidence="1" id="KW-0812">Transmembrane</keyword>
<feature type="transmembrane region" description="Helical" evidence="1">
    <location>
        <begin position="163"/>
        <end position="181"/>
    </location>
</feature>
<feature type="domain" description="Potassium channel" evidence="2">
    <location>
        <begin position="145"/>
        <end position="213"/>
    </location>
</feature>
<accession>A0AAU9CCQ7</accession>
<feature type="transmembrane region" description="Helical" evidence="1">
    <location>
        <begin position="193"/>
        <end position="218"/>
    </location>
</feature>
<evidence type="ECO:0000313" key="4">
    <source>
        <dbReference type="Proteomes" id="UP001321450"/>
    </source>
</evidence>
<dbReference type="SUPFAM" id="SSF81324">
    <property type="entry name" value="Voltage-gated potassium channels"/>
    <property type="match status" value="1"/>
</dbReference>
<dbReference type="EMBL" id="AP024718">
    <property type="protein sequence ID" value="BCX88576.1"/>
    <property type="molecule type" value="Genomic_DNA"/>
</dbReference>
<dbReference type="Proteomes" id="UP001321450">
    <property type="component" value="Chromosome"/>
</dbReference>
<feature type="transmembrane region" description="Helical" evidence="1">
    <location>
        <begin position="124"/>
        <end position="143"/>
    </location>
</feature>
<evidence type="ECO:0000259" key="2">
    <source>
        <dbReference type="Pfam" id="PF07885"/>
    </source>
</evidence>
<sequence length="226" mass="25069">MTSFFLRFHRSALYYPFLLGTLLALIAIYPLIDDHHLGRLLLPLFLTITLLGGAVAVSEGRLRLWIGVITGTSMVITRLAWQWWPLDVLAQISLVCGVAFFFHVTLVLLHHIFTHRGSIGAEMLYGAVNVYLLIAITFTFAYALIATVDPQAFHGLPALNGRYFSSLLYFSIVTLTTLGYGDISPVSRPAAVLVTLEALCGQLYLTILVARLVGLYIAQESRDERP</sequence>
<dbReference type="Gene3D" id="1.10.287.70">
    <property type="match status" value="1"/>
</dbReference>
<evidence type="ECO:0000256" key="1">
    <source>
        <dbReference type="SAM" id="Phobius"/>
    </source>
</evidence>
<reference evidence="4" key="1">
    <citation type="journal article" date="2024" name="Int. J. Syst. Evol. Microbiol.">
        <title>Methylomarinovum tepidoasis sp. nov., a moderately thermophilic methanotroph of the family Methylothermaceae isolated from a deep-sea hydrothermal field.</title>
        <authorList>
            <person name="Hirayama H."/>
            <person name="Takaki Y."/>
            <person name="Abe M."/>
            <person name="Miyazaki M."/>
            <person name="Uematsu K."/>
            <person name="Matsui Y."/>
            <person name="Takai K."/>
        </authorList>
    </citation>
    <scope>NUCLEOTIDE SEQUENCE [LARGE SCALE GENOMIC DNA]</scope>
    <source>
        <strain evidence="4">IN45</strain>
    </source>
</reference>
<dbReference type="Pfam" id="PF07885">
    <property type="entry name" value="Ion_trans_2"/>
    <property type="match status" value="1"/>
</dbReference>
<keyword evidence="1" id="KW-0472">Membrane</keyword>
<evidence type="ECO:0000313" key="3">
    <source>
        <dbReference type="EMBL" id="BCX88576.1"/>
    </source>
</evidence>
<feature type="transmembrane region" description="Helical" evidence="1">
    <location>
        <begin position="38"/>
        <end position="57"/>
    </location>
</feature>
<keyword evidence="3" id="KW-0813">Transport</keyword>
<feature type="transmembrane region" description="Helical" evidence="1">
    <location>
        <begin position="90"/>
        <end position="112"/>
    </location>
</feature>
<protein>
    <submittedName>
        <fullName evidence="3">Voltage-gated potassium channel</fullName>
    </submittedName>
</protein>
<keyword evidence="3" id="KW-0406">Ion transport</keyword>
<keyword evidence="3" id="KW-0407">Ion channel</keyword>
<dbReference type="AlphaFoldDB" id="A0AAU9CCQ7"/>
<dbReference type="InterPro" id="IPR013099">
    <property type="entry name" value="K_chnl_dom"/>
</dbReference>
<dbReference type="KEGG" id="meiy:MIN45_P0945"/>
<proteinExistence type="predicted"/>
<keyword evidence="4" id="KW-1185">Reference proteome</keyword>
<keyword evidence="1" id="KW-1133">Transmembrane helix</keyword>
<name>A0AAU9CCQ7_9GAMM</name>
<feature type="transmembrane region" description="Helical" evidence="1">
    <location>
        <begin position="12"/>
        <end position="32"/>
    </location>
</feature>
<gene>
    <name evidence="3" type="ORF">MIN45_P0945</name>
</gene>
<dbReference type="GO" id="GO:0034220">
    <property type="term" value="P:monoatomic ion transmembrane transport"/>
    <property type="evidence" value="ECO:0007669"/>
    <property type="project" value="UniProtKB-KW"/>
</dbReference>
<organism evidence="3 4">
    <name type="scientific">Methylomarinovum tepidoasis</name>
    <dbReference type="NCBI Taxonomy" id="2840183"/>
    <lineage>
        <taxon>Bacteria</taxon>
        <taxon>Pseudomonadati</taxon>
        <taxon>Pseudomonadota</taxon>
        <taxon>Gammaproteobacteria</taxon>
        <taxon>Methylococcales</taxon>
        <taxon>Methylothermaceae</taxon>
        <taxon>Methylomarinovum</taxon>
    </lineage>
</organism>